<comment type="caution">
    <text evidence="3">The sequence shown here is derived from an EMBL/GenBank/DDBJ whole genome shotgun (WGS) entry which is preliminary data.</text>
</comment>
<dbReference type="Pfam" id="PF00168">
    <property type="entry name" value="C2"/>
    <property type="match status" value="1"/>
</dbReference>
<name>A0ABD3LFB6_EUCGL</name>
<proteinExistence type="predicted"/>
<feature type="region of interest" description="Disordered" evidence="1">
    <location>
        <begin position="160"/>
        <end position="187"/>
    </location>
</feature>
<dbReference type="PROSITE" id="PS50004">
    <property type="entry name" value="C2"/>
    <property type="match status" value="1"/>
</dbReference>
<evidence type="ECO:0000256" key="1">
    <source>
        <dbReference type="SAM" id="MobiDB-lite"/>
    </source>
</evidence>
<dbReference type="PANTHER" id="PTHR32246:SF103">
    <property type="entry name" value="CALCIUM-DEPENDENT LIPID-BINDING (CALB DOMAIN) FAMILY PROTEIN"/>
    <property type="match status" value="1"/>
</dbReference>
<keyword evidence="4" id="KW-1185">Reference proteome</keyword>
<feature type="region of interest" description="Disordered" evidence="1">
    <location>
        <begin position="289"/>
        <end position="319"/>
    </location>
</feature>
<dbReference type="InterPro" id="IPR035892">
    <property type="entry name" value="C2_domain_sf"/>
</dbReference>
<feature type="domain" description="C2" evidence="2">
    <location>
        <begin position="1"/>
        <end position="111"/>
    </location>
</feature>
<dbReference type="SUPFAM" id="SSF49562">
    <property type="entry name" value="C2 domain (Calcium/lipid-binding domain, CaLB)"/>
    <property type="match status" value="1"/>
</dbReference>
<feature type="compositionally biased region" description="Basic and acidic residues" evidence="1">
    <location>
        <begin position="165"/>
        <end position="175"/>
    </location>
</feature>
<dbReference type="Gene3D" id="2.60.40.150">
    <property type="entry name" value="C2 domain"/>
    <property type="match status" value="1"/>
</dbReference>
<sequence length="355" mass="38810">MAPSVSTGRLLELNLISAQDLAPVSKSMRTYAVAWVHPDRKLTTRVDEKGHANPNWNEKFVFRVNDVSLETDTCVITIEIYALTWLRVVLVGTVRALLSSLIPPSTRTRTKNTPMRFMTLQVLRPSGRPQGAINFGVSLINSSMRSMPLNSELSASLAFDSGEEADQKDNKKEPGNDGNKNSQKDATKIRLWRSQSERTNDYSYNPGSTVCNDSMVGFKQTKGGSLLGSMVSDVGPSASIVAAAIAKGLLPPNKNYREEGESSILLDNWTENDSSEGLRTKIERWRTELPPIHNRGGNGKKNAKTGANQGRDRPRRHSDGGGLFSCFGNAYGCEFSISCGGGSTKKIRDEPSRVG</sequence>
<protein>
    <recommendedName>
        <fullName evidence="2">C2 domain-containing protein</fullName>
    </recommendedName>
</protein>
<dbReference type="InterPro" id="IPR044750">
    <property type="entry name" value="C2_SRC2/BAP"/>
</dbReference>
<dbReference type="EMBL" id="JBJKBG010000002">
    <property type="protein sequence ID" value="KAL3750429.1"/>
    <property type="molecule type" value="Genomic_DNA"/>
</dbReference>
<dbReference type="Proteomes" id="UP001634007">
    <property type="component" value="Unassembled WGS sequence"/>
</dbReference>
<dbReference type="AlphaFoldDB" id="A0ABD3LFB6"/>
<accession>A0ABD3LFB6</accession>
<evidence type="ECO:0000313" key="3">
    <source>
        <dbReference type="EMBL" id="KAL3750429.1"/>
    </source>
</evidence>
<gene>
    <name evidence="3" type="ORF">ACJRO7_011432</name>
</gene>
<organism evidence="3 4">
    <name type="scientific">Eucalyptus globulus</name>
    <name type="common">Tasmanian blue gum</name>
    <dbReference type="NCBI Taxonomy" id="34317"/>
    <lineage>
        <taxon>Eukaryota</taxon>
        <taxon>Viridiplantae</taxon>
        <taxon>Streptophyta</taxon>
        <taxon>Embryophyta</taxon>
        <taxon>Tracheophyta</taxon>
        <taxon>Spermatophyta</taxon>
        <taxon>Magnoliopsida</taxon>
        <taxon>eudicotyledons</taxon>
        <taxon>Gunneridae</taxon>
        <taxon>Pentapetalae</taxon>
        <taxon>rosids</taxon>
        <taxon>malvids</taxon>
        <taxon>Myrtales</taxon>
        <taxon>Myrtaceae</taxon>
        <taxon>Myrtoideae</taxon>
        <taxon>Eucalypteae</taxon>
        <taxon>Eucalyptus</taxon>
    </lineage>
</organism>
<dbReference type="SMART" id="SM00239">
    <property type="entry name" value="C2"/>
    <property type="match status" value="1"/>
</dbReference>
<dbReference type="CDD" id="cd04051">
    <property type="entry name" value="C2_SRC2_like"/>
    <property type="match status" value="1"/>
</dbReference>
<evidence type="ECO:0000259" key="2">
    <source>
        <dbReference type="PROSITE" id="PS50004"/>
    </source>
</evidence>
<evidence type="ECO:0000313" key="4">
    <source>
        <dbReference type="Proteomes" id="UP001634007"/>
    </source>
</evidence>
<dbReference type="PANTHER" id="PTHR32246">
    <property type="entry name" value="INGRESSION PROTEIN FIC1"/>
    <property type="match status" value="1"/>
</dbReference>
<dbReference type="InterPro" id="IPR000008">
    <property type="entry name" value="C2_dom"/>
</dbReference>
<reference evidence="3 4" key="1">
    <citation type="submission" date="2024-11" db="EMBL/GenBank/DDBJ databases">
        <title>Chromosome-level genome assembly of Eucalyptus globulus Labill. provides insights into its genome evolution.</title>
        <authorList>
            <person name="Li X."/>
        </authorList>
    </citation>
    <scope>NUCLEOTIDE SEQUENCE [LARGE SCALE GENOMIC DNA]</scope>
    <source>
        <strain evidence="3">CL2024</strain>
        <tissue evidence="3">Fresh tender leaves</tissue>
    </source>
</reference>